<dbReference type="SMART" id="SM00248">
    <property type="entry name" value="ANK"/>
    <property type="match status" value="2"/>
</dbReference>
<evidence type="ECO:0000313" key="4">
    <source>
        <dbReference type="Proteomes" id="UP001165122"/>
    </source>
</evidence>
<keyword evidence="1" id="KW-0040">ANK repeat</keyword>
<organism evidence="3 4">
    <name type="scientific">Triparma laevis f. longispina</name>
    <dbReference type="NCBI Taxonomy" id="1714387"/>
    <lineage>
        <taxon>Eukaryota</taxon>
        <taxon>Sar</taxon>
        <taxon>Stramenopiles</taxon>
        <taxon>Ochrophyta</taxon>
        <taxon>Bolidophyceae</taxon>
        <taxon>Parmales</taxon>
        <taxon>Triparmaceae</taxon>
        <taxon>Triparma</taxon>
    </lineage>
</organism>
<proteinExistence type="predicted"/>
<gene>
    <name evidence="3" type="ORF">TrLO_g3251</name>
</gene>
<dbReference type="SUPFAM" id="SSF48403">
    <property type="entry name" value="Ankyrin repeat"/>
    <property type="match status" value="1"/>
</dbReference>
<evidence type="ECO:0000256" key="1">
    <source>
        <dbReference type="PROSITE-ProRule" id="PRU00023"/>
    </source>
</evidence>
<comment type="caution">
    <text evidence="3">The sequence shown here is derived from an EMBL/GenBank/DDBJ whole genome shotgun (WGS) entry which is preliminary data.</text>
</comment>
<feature type="region of interest" description="Disordered" evidence="2">
    <location>
        <begin position="204"/>
        <end position="223"/>
    </location>
</feature>
<dbReference type="AlphaFoldDB" id="A0A9W7A9Z3"/>
<evidence type="ECO:0000313" key="3">
    <source>
        <dbReference type="EMBL" id="GMH66356.1"/>
    </source>
</evidence>
<feature type="compositionally biased region" description="Low complexity" evidence="2">
    <location>
        <begin position="207"/>
        <end position="222"/>
    </location>
</feature>
<reference evidence="4" key="1">
    <citation type="journal article" date="2023" name="Commun. Biol.">
        <title>Genome analysis of Parmales, the sister group of diatoms, reveals the evolutionary specialization of diatoms from phago-mixotrophs to photoautotrophs.</title>
        <authorList>
            <person name="Ban H."/>
            <person name="Sato S."/>
            <person name="Yoshikawa S."/>
            <person name="Yamada K."/>
            <person name="Nakamura Y."/>
            <person name="Ichinomiya M."/>
            <person name="Sato N."/>
            <person name="Blanc-Mathieu R."/>
            <person name="Endo H."/>
            <person name="Kuwata A."/>
            <person name="Ogata H."/>
        </authorList>
    </citation>
    <scope>NUCLEOTIDE SEQUENCE [LARGE SCALE GENOMIC DNA]</scope>
    <source>
        <strain evidence="4">NIES 3700</strain>
    </source>
</reference>
<dbReference type="InterPro" id="IPR002110">
    <property type="entry name" value="Ankyrin_rpt"/>
</dbReference>
<protein>
    <submittedName>
        <fullName evidence="3">Uncharacterized protein</fullName>
    </submittedName>
</protein>
<dbReference type="EMBL" id="BRXW01000560">
    <property type="protein sequence ID" value="GMH66356.1"/>
    <property type="molecule type" value="Genomic_DNA"/>
</dbReference>
<evidence type="ECO:0000256" key="2">
    <source>
        <dbReference type="SAM" id="MobiDB-lite"/>
    </source>
</evidence>
<dbReference type="Gene3D" id="1.25.40.20">
    <property type="entry name" value="Ankyrin repeat-containing domain"/>
    <property type="match status" value="1"/>
</dbReference>
<accession>A0A9W7A9Z3</accession>
<keyword evidence="4" id="KW-1185">Reference proteome</keyword>
<dbReference type="GO" id="GO:0005524">
    <property type="term" value="F:ATP binding"/>
    <property type="evidence" value="ECO:0007669"/>
    <property type="project" value="UniProtKB-KW"/>
</dbReference>
<dbReference type="InterPro" id="IPR036770">
    <property type="entry name" value="Ankyrin_rpt-contain_sf"/>
</dbReference>
<name>A0A9W7A9Z3_9STRA</name>
<dbReference type="PROSITE" id="PS50088">
    <property type="entry name" value="ANK_REPEAT"/>
    <property type="match status" value="1"/>
</dbReference>
<dbReference type="Pfam" id="PF12796">
    <property type="entry name" value="Ank_2"/>
    <property type="match status" value="1"/>
</dbReference>
<dbReference type="OrthoDB" id="4772757at2759"/>
<dbReference type="GO" id="GO:0035299">
    <property type="term" value="F:inositol-1,3,4,5,6-pentakisphosphate 2-kinase activity"/>
    <property type="evidence" value="ECO:0007669"/>
    <property type="project" value="UniProtKB-EC"/>
</dbReference>
<dbReference type="Proteomes" id="UP001165122">
    <property type="component" value="Unassembled WGS sequence"/>
</dbReference>
<sequence length="397" mass="44912">MTPPLFLDLSHLALQTPYVDASTKISPLTQRGSLAIKLATGLTIEPGRASFEITNFRSMSNPPPVTFLEFKPKSLYHSEVRGLSPPYLRTLNRKSSRYDIIRRVKAKDHILYHPMMFYQPFAGDYSELIDVIMAELTKFDAKENESFSSSFVKFNINHDLSTIKTVLQSVSQKHFGEVEKLIKERMTREKLTWADVGRIEEELKSSNNNNNDNNENNNENNESWLGGDAKWWTEGFYKMPLHVASKNGHSGIVEALLDHDKTIGGLGLNGCGPTPIQLALEGGHEDMVDVLLPHEKDIDIETPPSPKTSNSKRSSLLNVLTGMAWRDTSLIIAFRVVPPYHPKLDSHTYVSDEILKGQRVEYTVKVIDHDCKHPKKLVGREELERGYILRAMELGVE</sequence>
<feature type="repeat" description="ANK" evidence="1">
    <location>
        <begin position="271"/>
        <end position="303"/>
    </location>
</feature>